<keyword evidence="3" id="KW-0804">Transcription</keyword>
<evidence type="ECO:0000256" key="2">
    <source>
        <dbReference type="ARBA" id="ARBA00023125"/>
    </source>
</evidence>
<dbReference type="SMART" id="SM00354">
    <property type="entry name" value="HTH_LACI"/>
    <property type="match status" value="1"/>
</dbReference>
<dbReference type="GO" id="GO:0000976">
    <property type="term" value="F:transcription cis-regulatory region binding"/>
    <property type="evidence" value="ECO:0007669"/>
    <property type="project" value="TreeGrafter"/>
</dbReference>
<dbReference type="GO" id="GO:0003700">
    <property type="term" value="F:DNA-binding transcription factor activity"/>
    <property type="evidence" value="ECO:0007669"/>
    <property type="project" value="TreeGrafter"/>
</dbReference>
<dbReference type="CDD" id="cd01392">
    <property type="entry name" value="HTH_LacI"/>
    <property type="match status" value="1"/>
</dbReference>
<dbReference type="PANTHER" id="PTHR30146">
    <property type="entry name" value="LACI-RELATED TRANSCRIPTIONAL REPRESSOR"/>
    <property type="match status" value="1"/>
</dbReference>
<keyword evidence="2" id="KW-0238">DNA-binding</keyword>
<dbReference type="PROSITE" id="PS50932">
    <property type="entry name" value="HTH_LACI_2"/>
    <property type="match status" value="1"/>
</dbReference>
<dbReference type="InterPro" id="IPR028082">
    <property type="entry name" value="Peripla_BP_I"/>
</dbReference>
<dbReference type="Gene3D" id="3.40.50.2300">
    <property type="match status" value="2"/>
</dbReference>
<evidence type="ECO:0000313" key="6">
    <source>
        <dbReference type="Proteomes" id="UP001142372"/>
    </source>
</evidence>
<dbReference type="PANTHER" id="PTHR30146:SF153">
    <property type="entry name" value="LACTOSE OPERON REPRESSOR"/>
    <property type="match status" value="1"/>
</dbReference>
<protein>
    <submittedName>
        <fullName evidence="5">LacI family transcriptional regulator</fullName>
    </submittedName>
</protein>
<proteinExistence type="predicted"/>
<sequence length="329" mass="34655">MRDVAQRAGTTIPTASKVLNGRSDVSDETRTAVLEAVSELGYVRPAGRSIADARGDDAFVDLVISGIEGTWANRALSGVEQAAVDAGVDLVVSVARLPDEGWLTRLLARPSRGVVLALVNASAPQLNALQAAGVPVVLLDPVSQPPASVSSVGAANWAGAHAAAEHLLGLGHRSLAVIAGRREHLYSQARVDGFRSAVGMHGDRPVPRVAFADWKRDRARQAALELFRTAEPPTGIFACSDHMALGVYEAAEECGLSIPEDVSIVGFDDLPEGEWVRPRLTTVEQPIADMGSAALRMLLRLRSGSAAGTLREELSTRLLLRESTGPATG</sequence>
<dbReference type="InterPro" id="IPR046335">
    <property type="entry name" value="LacI/GalR-like_sensor"/>
</dbReference>
<gene>
    <name evidence="5" type="ORF">GCM10017584_20400</name>
</gene>
<dbReference type="Pfam" id="PF00356">
    <property type="entry name" value="LacI"/>
    <property type="match status" value="1"/>
</dbReference>
<evidence type="ECO:0000259" key="4">
    <source>
        <dbReference type="PROSITE" id="PS50932"/>
    </source>
</evidence>
<dbReference type="Gene3D" id="1.10.260.40">
    <property type="entry name" value="lambda repressor-like DNA-binding domains"/>
    <property type="match status" value="1"/>
</dbReference>
<dbReference type="Pfam" id="PF13377">
    <property type="entry name" value="Peripla_BP_3"/>
    <property type="match status" value="1"/>
</dbReference>
<name>A0A9W6HAC1_9MICO</name>
<organism evidence="5 6">
    <name type="scientific">Leifsonia poae</name>
    <dbReference type="NCBI Taxonomy" id="110933"/>
    <lineage>
        <taxon>Bacteria</taxon>
        <taxon>Bacillati</taxon>
        <taxon>Actinomycetota</taxon>
        <taxon>Actinomycetes</taxon>
        <taxon>Micrococcales</taxon>
        <taxon>Microbacteriaceae</taxon>
        <taxon>Leifsonia</taxon>
    </lineage>
</organism>
<dbReference type="InterPro" id="IPR000843">
    <property type="entry name" value="HTH_LacI"/>
</dbReference>
<accession>A0A9W6HAC1</accession>
<dbReference type="Proteomes" id="UP001142372">
    <property type="component" value="Unassembled WGS sequence"/>
</dbReference>
<dbReference type="SUPFAM" id="SSF47413">
    <property type="entry name" value="lambda repressor-like DNA-binding domains"/>
    <property type="match status" value="1"/>
</dbReference>
<evidence type="ECO:0000313" key="5">
    <source>
        <dbReference type="EMBL" id="GLJ76466.1"/>
    </source>
</evidence>
<reference evidence="5" key="2">
    <citation type="submission" date="2023-01" db="EMBL/GenBank/DDBJ databases">
        <authorList>
            <person name="Sun Q."/>
            <person name="Evtushenko L."/>
        </authorList>
    </citation>
    <scope>NUCLEOTIDE SEQUENCE</scope>
    <source>
        <strain evidence="5">VKM Ac-1401</strain>
    </source>
</reference>
<reference evidence="5" key="1">
    <citation type="journal article" date="2014" name="Int. J. Syst. Evol. Microbiol.">
        <title>Complete genome sequence of Corynebacterium casei LMG S-19264T (=DSM 44701T), isolated from a smear-ripened cheese.</title>
        <authorList>
            <consortium name="US DOE Joint Genome Institute (JGI-PGF)"/>
            <person name="Walter F."/>
            <person name="Albersmeier A."/>
            <person name="Kalinowski J."/>
            <person name="Ruckert C."/>
        </authorList>
    </citation>
    <scope>NUCLEOTIDE SEQUENCE</scope>
    <source>
        <strain evidence="5">VKM Ac-1401</strain>
    </source>
</reference>
<dbReference type="AlphaFoldDB" id="A0A9W6HAC1"/>
<evidence type="ECO:0000256" key="1">
    <source>
        <dbReference type="ARBA" id="ARBA00023015"/>
    </source>
</evidence>
<dbReference type="SUPFAM" id="SSF53822">
    <property type="entry name" value="Periplasmic binding protein-like I"/>
    <property type="match status" value="1"/>
</dbReference>
<keyword evidence="6" id="KW-1185">Reference proteome</keyword>
<feature type="domain" description="HTH lacI-type" evidence="4">
    <location>
        <begin position="1"/>
        <end position="52"/>
    </location>
</feature>
<evidence type="ECO:0000256" key="3">
    <source>
        <dbReference type="ARBA" id="ARBA00023163"/>
    </source>
</evidence>
<dbReference type="InterPro" id="IPR010982">
    <property type="entry name" value="Lambda_DNA-bd_dom_sf"/>
</dbReference>
<keyword evidence="1" id="KW-0805">Transcription regulation</keyword>
<comment type="caution">
    <text evidence="5">The sequence shown here is derived from an EMBL/GenBank/DDBJ whole genome shotgun (WGS) entry which is preliminary data.</text>
</comment>
<dbReference type="EMBL" id="BSEN01000006">
    <property type="protein sequence ID" value="GLJ76466.1"/>
    <property type="molecule type" value="Genomic_DNA"/>
</dbReference>